<evidence type="ECO:0008006" key="4">
    <source>
        <dbReference type="Google" id="ProtNLM"/>
    </source>
</evidence>
<dbReference type="EMBL" id="CVQI01012336">
    <property type="protein sequence ID" value="CRK21821.1"/>
    <property type="molecule type" value="Genomic_DNA"/>
</dbReference>
<name>A0A0G4LIH6_VERLO</name>
<evidence type="ECO:0000256" key="1">
    <source>
        <dbReference type="SAM" id="SignalP"/>
    </source>
</evidence>
<evidence type="ECO:0000313" key="2">
    <source>
        <dbReference type="EMBL" id="CRK21821.1"/>
    </source>
</evidence>
<feature type="chain" id="PRO_5002566244" description="Glycoside hydrolase family 5 domain-containing protein" evidence="1">
    <location>
        <begin position="21"/>
        <end position="612"/>
    </location>
</feature>
<dbReference type="InterPro" id="IPR017853">
    <property type="entry name" value="GH"/>
</dbReference>
<feature type="signal peptide" evidence="1">
    <location>
        <begin position="1"/>
        <end position="20"/>
    </location>
</feature>
<organism evidence="2 3">
    <name type="scientific">Verticillium longisporum</name>
    <name type="common">Verticillium dahliae var. longisporum</name>
    <dbReference type="NCBI Taxonomy" id="100787"/>
    <lineage>
        <taxon>Eukaryota</taxon>
        <taxon>Fungi</taxon>
        <taxon>Dikarya</taxon>
        <taxon>Ascomycota</taxon>
        <taxon>Pezizomycotina</taxon>
        <taxon>Sordariomycetes</taxon>
        <taxon>Hypocreomycetidae</taxon>
        <taxon>Glomerellales</taxon>
        <taxon>Plectosphaerellaceae</taxon>
        <taxon>Verticillium</taxon>
    </lineage>
</organism>
<reference evidence="3" key="1">
    <citation type="submission" date="2015-05" db="EMBL/GenBank/DDBJ databases">
        <authorList>
            <person name="Fogelqvist Johan"/>
        </authorList>
    </citation>
    <scope>NUCLEOTIDE SEQUENCE [LARGE SCALE GENOMIC DNA]</scope>
</reference>
<evidence type="ECO:0000313" key="3">
    <source>
        <dbReference type="Proteomes" id="UP000045706"/>
    </source>
</evidence>
<sequence>MKFINISVGLIASLMSLSTAKCEKAWPKGPFVTSGRDIHNSDGEIVRQAGTNWPGHGEVMVPEGLQYLSVERVLSEIKSLGMNAIRLTFATELVDQIYANGGEDIDIKTAFIEGLGTENGTIVLEKVLKNNPSFTPETKRLEVYDAIAAECLRQHIYITLDNHISSGEWCCGGEDGNTWWGDTKFDVDNWVRGGAYMAAHAAKWPALISQSLRNEPRPPKNNDALLQSSYNWRDCRDDFVGYGEDKLILEIHNYETNTNSCDSLRYNLYNKGFQAMNASDPATVNVFPVQLTEYGHSMEDGSWKTKVYQPCLAEYLPEVKANWFIWVIVGRYYTRQGVQEFDDSWGLMNPDWSGWRNPETIVGYRPAKDKFPSTVVDITLNITVKADEREPLPEDSPDLSQTVPLERGVKHILFYIDDTPIVSFSGFGWEQSQFSFGVLEGLNASRIPVFGGKILISASNSEALSVPYFGVGASIKYEFDDLFYASIGYLRAASGVNPKPTIPMRSSFTFDLSLGSQDFVKLTFESSYRERRWKYPPVVGETNYVGSLASFDVYNSLNYPVFDPASNDENYTFSYPLQDASRDAPSESWWLGSLANGSTIALGKHKQVSACT</sequence>
<dbReference type="Gene3D" id="3.20.20.80">
    <property type="entry name" value="Glycosidases"/>
    <property type="match status" value="1"/>
</dbReference>
<dbReference type="AlphaFoldDB" id="A0A0G4LIH6"/>
<accession>A0A0G4LIH6</accession>
<gene>
    <name evidence="2" type="ORF">BN1723_012490</name>
</gene>
<dbReference type="Proteomes" id="UP000045706">
    <property type="component" value="Unassembled WGS sequence"/>
</dbReference>
<protein>
    <recommendedName>
        <fullName evidence="4">Glycoside hydrolase family 5 domain-containing protein</fullName>
    </recommendedName>
</protein>
<proteinExistence type="predicted"/>
<keyword evidence="1" id="KW-0732">Signal</keyword>
<dbReference type="SUPFAM" id="SSF51445">
    <property type="entry name" value="(Trans)glycosidases"/>
    <property type="match status" value="1"/>
</dbReference>
<dbReference type="PANTHER" id="PTHR31263:SF0">
    <property type="entry name" value="CELLULASE FAMILY PROTEIN (AFU_ORTHOLOGUE AFUA_5G14560)"/>
    <property type="match status" value="1"/>
</dbReference>
<dbReference type="PANTHER" id="PTHR31263">
    <property type="entry name" value="CELLULASE FAMILY PROTEIN (AFU_ORTHOLOGUE AFUA_5G14560)"/>
    <property type="match status" value="1"/>
</dbReference>